<accession>A0A444L6B1</accession>
<gene>
    <name evidence="2" type="ORF">Metus_1071</name>
</gene>
<evidence type="ECO:0000313" key="2">
    <source>
        <dbReference type="EMBL" id="RWX73097.1"/>
    </source>
</evidence>
<dbReference type="AlphaFoldDB" id="A0A444L6B1"/>
<proteinExistence type="predicted"/>
<feature type="transmembrane region" description="Helical" evidence="1">
    <location>
        <begin position="45"/>
        <end position="64"/>
    </location>
</feature>
<keyword evidence="1" id="KW-1133">Transmembrane helix</keyword>
<keyword evidence="1" id="KW-0812">Transmembrane</keyword>
<keyword evidence="1" id="KW-0472">Membrane</keyword>
<reference evidence="2 3" key="1">
    <citation type="submission" date="2018-12" db="EMBL/GenBank/DDBJ databases">
        <title>The complete genome of the methanogenic archaea of the candidate phylum Verstraetearchaeota, obtained from the metagenome of underground thermal water.</title>
        <authorList>
            <person name="Kadnikov V.V."/>
            <person name="Mardanov A.V."/>
            <person name="Beletsky A.V."/>
            <person name="Karnachuk O.V."/>
            <person name="Ravin N.V."/>
        </authorList>
    </citation>
    <scope>NUCLEOTIDE SEQUENCE [LARGE SCALE GENOMIC DNA]</scope>
    <source>
        <strain evidence="2">Ch88</strain>
    </source>
</reference>
<comment type="caution">
    <text evidence="2">The sequence shown here is derived from an EMBL/GenBank/DDBJ whole genome shotgun (WGS) entry which is preliminary data.</text>
</comment>
<dbReference type="EMBL" id="RXGA01000003">
    <property type="protein sequence ID" value="RWX73097.1"/>
    <property type="molecule type" value="Genomic_DNA"/>
</dbReference>
<feature type="transmembrane region" description="Helical" evidence="1">
    <location>
        <begin position="7"/>
        <end position="25"/>
    </location>
</feature>
<evidence type="ECO:0000313" key="3">
    <source>
        <dbReference type="Proteomes" id="UP000288215"/>
    </source>
</evidence>
<organism evidence="2 3">
    <name type="scientific">Methanosuratincola subterraneus</name>
    <dbReference type="NCBI Taxonomy" id="2593994"/>
    <lineage>
        <taxon>Archaea</taxon>
        <taxon>Thermoproteota</taxon>
        <taxon>Methanosuratincolia</taxon>
        <taxon>Candidatus Methanomethylicales</taxon>
        <taxon>Candidatus Methanomethylicaceae</taxon>
        <taxon>Candidatus Methanosuratincola (ex Vanwonterghem et al. 2016)</taxon>
    </lineage>
</organism>
<sequence>MGRTGVLLAIAVIGYFIGVAGYYLLKNLSPWLAQVLPMLLQAEWVISGLFGAVFAVILVVIWSYTTKE</sequence>
<dbReference type="Proteomes" id="UP000288215">
    <property type="component" value="Unassembled WGS sequence"/>
</dbReference>
<evidence type="ECO:0000256" key="1">
    <source>
        <dbReference type="SAM" id="Phobius"/>
    </source>
</evidence>
<name>A0A444L6B1_METS7</name>
<protein>
    <submittedName>
        <fullName evidence="2">Uncharacterized protein</fullName>
    </submittedName>
</protein>